<comment type="subcellular location">
    <subcellularLocation>
        <location evidence="2">Nucleus</location>
    </subcellularLocation>
</comment>
<gene>
    <name evidence="9" type="ORF">RN001_003440</name>
</gene>
<evidence type="ECO:0000256" key="2">
    <source>
        <dbReference type="ARBA" id="ARBA00004123"/>
    </source>
</evidence>
<evidence type="ECO:0000256" key="6">
    <source>
        <dbReference type="ARBA" id="ARBA00022801"/>
    </source>
</evidence>
<dbReference type="GO" id="GO:0005634">
    <property type="term" value="C:nucleus"/>
    <property type="evidence" value="ECO:0007669"/>
    <property type="project" value="UniProtKB-SubCell"/>
</dbReference>
<protein>
    <recommendedName>
        <fullName evidence="8">DDE Tnp4 domain-containing protein</fullName>
    </recommendedName>
</protein>
<reference evidence="10" key="1">
    <citation type="submission" date="2023-01" db="EMBL/GenBank/DDBJ databases">
        <title>Key to firefly adult light organ development and bioluminescence: homeobox transcription factors regulate luciferase expression and transportation to peroxisome.</title>
        <authorList>
            <person name="Fu X."/>
        </authorList>
    </citation>
    <scope>NUCLEOTIDE SEQUENCE [LARGE SCALE GENOMIC DNA]</scope>
</reference>
<organism evidence="9 10">
    <name type="scientific">Aquatica leii</name>
    <dbReference type="NCBI Taxonomy" id="1421715"/>
    <lineage>
        <taxon>Eukaryota</taxon>
        <taxon>Metazoa</taxon>
        <taxon>Ecdysozoa</taxon>
        <taxon>Arthropoda</taxon>
        <taxon>Hexapoda</taxon>
        <taxon>Insecta</taxon>
        <taxon>Pterygota</taxon>
        <taxon>Neoptera</taxon>
        <taxon>Endopterygota</taxon>
        <taxon>Coleoptera</taxon>
        <taxon>Polyphaga</taxon>
        <taxon>Elateriformia</taxon>
        <taxon>Elateroidea</taxon>
        <taxon>Lampyridae</taxon>
        <taxon>Luciolinae</taxon>
        <taxon>Aquatica</taxon>
    </lineage>
</organism>
<keyword evidence="6" id="KW-0378">Hydrolase</keyword>
<comment type="caution">
    <text evidence="9">The sequence shown here is derived from an EMBL/GenBank/DDBJ whole genome shotgun (WGS) entry which is preliminary data.</text>
</comment>
<dbReference type="PANTHER" id="PTHR22930:SF269">
    <property type="entry name" value="NUCLEASE HARBI1-LIKE PROTEIN"/>
    <property type="match status" value="1"/>
</dbReference>
<comment type="cofactor">
    <cofactor evidence="1">
        <name>a divalent metal cation</name>
        <dbReference type="ChEBI" id="CHEBI:60240"/>
    </cofactor>
</comment>
<keyword evidence="5" id="KW-0479">Metal-binding</keyword>
<accession>A0AAN7PIB2</accession>
<evidence type="ECO:0000256" key="5">
    <source>
        <dbReference type="ARBA" id="ARBA00022723"/>
    </source>
</evidence>
<keyword evidence="4" id="KW-0540">Nuclease</keyword>
<evidence type="ECO:0000313" key="9">
    <source>
        <dbReference type="EMBL" id="KAK4887169.1"/>
    </source>
</evidence>
<dbReference type="Proteomes" id="UP001353858">
    <property type="component" value="Unassembled WGS sequence"/>
</dbReference>
<evidence type="ECO:0000256" key="3">
    <source>
        <dbReference type="ARBA" id="ARBA00006958"/>
    </source>
</evidence>
<sequence length="238" mass="27118">MDNLQFNNLLSLISDKIKKQDTNMRQSISPQKRLAITLCFLATGDTLWSLMYATRVDETTISKFVPEVCTAIYNVGVNGRISDGGVYKESTLYDAVERNALSFPPDSALPSRNKLIKYTFVADEAFSLTTRLMKPYSQKDLTLNKRIFNYRLSRARRVVENAFGILSNRFRILLSPINLNPDKVELLTLTCCVLHNYLIQIQPYAKTTASDNYENDLKGLQTQQRGNRVSKAALEMRE</sequence>
<comment type="similarity">
    <text evidence="3">Belongs to the HARBI1 family.</text>
</comment>
<evidence type="ECO:0000256" key="7">
    <source>
        <dbReference type="ARBA" id="ARBA00023242"/>
    </source>
</evidence>
<dbReference type="PANTHER" id="PTHR22930">
    <property type="match status" value="1"/>
</dbReference>
<evidence type="ECO:0000256" key="1">
    <source>
        <dbReference type="ARBA" id="ARBA00001968"/>
    </source>
</evidence>
<feature type="domain" description="DDE Tnp4" evidence="8">
    <location>
        <begin position="72"/>
        <end position="196"/>
    </location>
</feature>
<dbReference type="Pfam" id="PF13359">
    <property type="entry name" value="DDE_Tnp_4"/>
    <property type="match status" value="1"/>
</dbReference>
<evidence type="ECO:0000256" key="4">
    <source>
        <dbReference type="ARBA" id="ARBA00022722"/>
    </source>
</evidence>
<dbReference type="InterPro" id="IPR045249">
    <property type="entry name" value="HARBI1-like"/>
</dbReference>
<dbReference type="GO" id="GO:0046872">
    <property type="term" value="F:metal ion binding"/>
    <property type="evidence" value="ECO:0007669"/>
    <property type="project" value="UniProtKB-KW"/>
</dbReference>
<evidence type="ECO:0000313" key="10">
    <source>
        <dbReference type="Proteomes" id="UP001353858"/>
    </source>
</evidence>
<dbReference type="GO" id="GO:0016787">
    <property type="term" value="F:hydrolase activity"/>
    <property type="evidence" value="ECO:0007669"/>
    <property type="project" value="UniProtKB-KW"/>
</dbReference>
<name>A0AAN7PIB2_9COLE</name>
<dbReference type="InterPro" id="IPR027806">
    <property type="entry name" value="HARBI1_dom"/>
</dbReference>
<keyword evidence="7" id="KW-0539">Nucleus</keyword>
<dbReference type="AlphaFoldDB" id="A0AAN7PIB2"/>
<evidence type="ECO:0000259" key="8">
    <source>
        <dbReference type="Pfam" id="PF13359"/>
    </source>
</evidence>
<proteinExistence type="inferred from homology"/>
<dbReference type="GO" id="GO:0004518">
    <property type="term" value="F:nuclease activity"/>
    <property type="evidence" value="ECO:0007669"/>
    <property type="project" value="UniProtKB-KW"/>
</dbReference>
<dbReference type="EMBL" id="JARPUR010000001">
    <property type="protein sequence ID" value="KAK4887169.1"/>
    <property type="molecule type" value="Genomic_DNA"/>
</dbReference>
<keyword evidence="10" id="KW-1185">Reference proteome</keyword>